<accession>A0ABS3RXL8</accession>
<gene>
    <name evidence="2" type="ORF">J4709_28395</name>
</gene>
<dbReference type="EMBL" id="JAGEPF010000018">
    <property type="protein sequence ID" value="MBO2461509.1"/>
    <property type="molecule type" value="Genomic_DNA"/>
</dbReference>
<organism evidence="2 3">
    <name type="scientific">Actinomadura violacea</name>
    <dbReference type="NCBI Taxonomy" id="2819934"/>
    <lineage>
        <taxon>Bacteria</taxon>
        <taxon>Bacillati</taxon>
        <taxon>Actinomycetota</taxon>
        <taxon>Actinomycetes</taxon>
        <taxon>Streptosporangiales</taxon>
        <taxon>Thermomonosporaceae</taxon>
        <taxon>Actinomadura</taxon>
    </lineage>
</organism>
<evidence type="ECO:0000256" key="1">
    <source>
        <dbReference type="SAM" id="MobiDB-lite"/>
    </source>
</evidence>
<keyword evidence="3" id="KW-1185">Reference proteome</keyword>
<evidence type="ECO:0000313" key="3">
    <source>
        <dbReference type="Proteomes" id="UP000680206"/>
    </source>
</evidence>
<evidence type="ECO:0000313" key="2">
    <source>
        <dbReference type="EMBL" id="MBO2461509.1"/>
    </source>
</evidence>
<comment type="caution">
    <text evidence="2">The sequence shown here is derived from an EMBL/GenBank/DDBJ whole genome shotgun (WGS) entry which is preliminary data.</text>
</comment>
<dbReference type="RefSeq" id="WP_208244868.1">
    <property type="nucleotide sequence ID" value="NZ_JAGEPF010000018.1"/>
</dbReference>
<proteinExistence type="predicted"/>
<feature type="region of interest" description="Disordered" evidence="1">
    <location>
        <begin position="139"/>
        <end position="160"/>
    </location>
</feature>
<name>A0ABS3RXL8_9ACTN</name>
<dbReference type="Proteomes" id="UP000680206">
    <property type="component" value="Unassembled WGS sequence"/>
</dbReference>
<protein>
    <submittedName>
        <fullName evidence="2">Uncharacterized protein</fullName>
    </submittedName>
</protein>
<sequence length="160" mass="16887">MTELVQLHPAAEVTAPDGAPITVDIAVLPLVRQLWKRGWTTLGSCQDMGEASRHGGAPGGERTGAYYAGYAWLKLGNDDADAFLAAVAADPRFTDRVSPRPGPEHWYCFSFRDHRGLFTSTQIFFPSAQIDDVTAVLAGPAAGPDAPDAGAAASDDRTGS</sequence>
<feature type="compositionally biased region" description="Low complexity" evidence="1">
    <location>
        <begin position="139"/>
        <end position="153"/>
    </location>
</feature>
<reference evidence="2 3" key="1">
    <citation type="submission" date="2021-03" db="EMBL/GenBank/DDBJ databases">
        <title>Actinomadura violae sp. nov., isolated from lichen in Thailand.</title>
        <authorList>
            <person name="Kanchanasin P."/>
            <person name="Saeng-In P."/>
            <person name="Phongsopitanun W."/>
            <person name="Yuki M."/>
            <person name="Kudo T."/>
            <person name="Ohkuma M."/>
            <person name="Tanasupawat S."/>
        </authorList>
    </citation>
    <scope>NUCLEOTIDE SEQUENCE [LARGE SCALE GENOMIC DNA]</scope>
    <source>
        <strain evidence="2 3">LCR2-06</strain>
    </source>
</reference>